<keyword evidence="1" id="KW-0472">Membrane</keyword>
<evidence type="ECO:0008006" key="4">
    <source>
        <dbReference type="Google" id="ProtNLM"/>
    </source>
</evidence>
<evidence type="ECO:0000313" key="3">
    <source>
        <dbReference type="Proteomes" id="UP000069205"/>
    </source>
</evidence>
<evidence type="ECO:0000313" key="2">
    <source>
        <dbReference type="EMBL" id="ALA59516.1"/>
    </source>
</evidence>
<keyword evidence="1" id="KW-1133">Transmembrane helix</keyword>
<dbReference type="AlphaFoldDB" id="A0A0K2GEY6"/>
<protein>
    <recommendedName>
        <fullName evidence="4">Type IV conjugative transfer system protein TraL</fullName>
    </recommendedName>
</protein>
<reference evidence="2 3" key="1">
    <citation type="journal article" date="2015" name="Proc. Natl. Acad. Sci. U.S.A.">
        <title>Expanded metabolic versatility of ubiquitous nitrite-oxidizing bacteria from the genus Nitrospira.</title>
        <authorList>
            <person name="Koch H."/>
            <person name="Lucker S."/>
            <person name="Albertsen M."/>
            <person name="Kitzinger K."/>
            <person name="Herbold C."/>
            <person name="Spieck E."/>
            <person name="Nielsen P.H."/>
            <person name="Wagner M."/>
            <person name="Daims H."/>
        </authorList>
    </citation>
    <scope>NUCLEOTIDE SEQUENCE [LARGE SCALE GENOMIC DNA]</scope>
    <source>
        <strain evidence="2 3">NSP M-1</strain>
    </source>
</reference>
<dbReference type="Pfam" id="PF07178">
    <property type="entry name" value="TraL"/>
    <property type="match status" value="1"/>
</dbReference>
<dbReference type="GO" id="GO:0019867">
    <property type="term" value="C:outer membrane"/>
    <property type="evidence" value="ECO:0007669"/>
    <property type="project" value="InterPro"/>
</dbReference>
<dbReference type="OrthoDB" id="8548046at2"/>
<dbReference type="NCBIfam" id="TIGR02762">
    <property type="entry name" value="TraL_TIGR"/>
    <property type="match status" value="1"/>
</dbReference>
<dbReference type="EMBL" id="CP011801">
    <property type="protein sequence ID" value="ALA59516.1"/>
    <property type="molecule type" value="Genomic_DNA"/>
</dbReference>
<name>A0A0K2GEY6_NITMO</name>
<proteinExistence type="predicted"/>
<dbReference type="Proteomes" id="UP000069205">
    <property type="component" value="Chromosome"/>
</dbReference>
<dbReference type="STRING" id="42253.NITMOv2_3117"/>
<dbReference type="RefSeq" id="WP_053380511.1">
    <property type="nucleotide sequence ID" value="NZ_CP011801.1"/>
</dbReference>
<sequence>MQVFIPRYMDSPPQIAWWELDELIVLILCGFIGILTRQLTSLLVVGLLCTFMISTLKSGKSDGFIFHFAYWYGIPGFDLPLGPDGTVRELIE</sequence>
<keyword evidence="1" id="KW-0812">Transmembrane</keyword>
<dbReference type="InterPro" id="IPR009838">
    <property type="entry name" value="T4SS_TraL"/>
</dbReference>
<evidence type="ECO:0000256" key="1">
    <source>
        <dbReference type="SAM" id="Phobius"/>
    </source>
</evidence>
<dbReference type="KEGG" id="nmv:NITMOv2_3117"/>
<feature type="transmembrane region" description="Helical" evidence="1">
    <location>
        <begin position="23"/>
        <end position="51"/>
    </location>
</feature>
<dbReference type="PATRIC" id="fig|42253.5.peg.3071"/>
<accession>A0A0K2GEY6</accession>
<gene>
    <name evidence="2" type="ORF">NITMOv2_3117</name>
</gene>
<organism evidence="2 3">
    <name type="scientific">Nitrospira moscoviensis</name>
    <dbReference type="NCBI Taxonomy" id="42253"/>
    <lineage>
        <taxon>Bacteria</taxon>
        <taxon>Pseudomonadati</taxon>
        <taxon>Nitrospirota</taxon>
        <taxon>Nitrospiria</taxon>
        <taxon>Nitrospirales</taxon>
        <taxon>Nitrospiraceae</taxon>
        <taxon>Nitrospira</taxon>
    </lineage>
</organism>
<keyword evidence="3" id="KW-1185">Reference proteome</keyword>